<feature type="signal peptide" evidence="1">
    <location>
        <begin position="1"/>
        <end position="23"/>
    </location>
</feature>
<evidence type="ECO:0000313" key="3">
    <source>
        <dbReference type="Proteomes" id="UP001152321"/>
    </source>
</evidence>
<organism evidence="2 3">
    <name type="scientific">Bdellovibrio svalbardensis</name>
    <dbReference type="NCBI Taxonomy" id="2972972"/>
    <lineage>
        <taxon>Bacteria</taxon>
        <taxon>Pseudomonadati</taxon>
        <taxon>Bdellovibrionota</taxon>
        <taxon>Bdellovibrionia</taxon>
        <taxon>Bdellovibrionales</taxon>
        <taxon>Pseudobdellovibrionaceae</taxon>
        <taxon>Bdellovibrio</taxon>
    </lineage>
</organism>
<sequence>MRHQVLASFVLSFSLLGSVTSFAAYGLNPFGPEFKPQADTVIAVTNMPRVRSQDTFGICYAFVASTLIDEANCVQNKVSDCSSVSDNDKVSPLDMSRYSQKLSDGTDDTDRFNYEGLTEGGSESFALFNAAFRAQSITRESCAPFDQVVGKVKDPAEAQQLEIAMWTKFKDSYDAYKKKKEGCAQCALEFATATANDIKQDYGLKASNQDILKAFSEDSYGKFLDKILIPDNCWDLKNQTTLKGAWTQNIYPEKGQKSNYASAISKIKEVLTQKRPLSLGFCTQTPLKAKTMADCGVKSKTGKLEKGESHAIVIKGYRRVCNSANKCYDALQIQNSWGESWQNSNDDGWVDAKELLDRSFYETQSMTWLTQQK</sequence>
<comment type="caution">
    <text evidence="2">The sequence shown here is derived from an EMBL/GenBank/DDBJ whole genome shotgun (WGS) entry which is preliminary data.</text>
</comment>
<dbReference type="SUPFAM" id="SSF54001">
    <property type="entry name" value="Cysteine proteinases"/>
    <property type="match status" value="1"/>
</dbReference>
<dbReference type="RefSeq" id="WP_277578781.1">
    <property type="nucleotide sequence ID" value="NZ_JANRMI010000004.1"/>
</dbReference>
<dbReference type="EMBL" id="JANRMI010000004">
    <property type="protein sequence ID" value="MDG0817303.1"/>
    <property type="molecule type" value="Genomic_DNA"/>
</dbReference>
<evidence type="ECO:0000313" key="2">
    <source>
        <dbReference type="EMBL" id="MDG0817303.1"/>
    </source>
</evidence>
<keyword evidence="3" id="KW-1185">Reference proteome</keyword>
<evidence type="ECO:0000256" key="1">
    <source>
        <dbReference type="SAM" id="SignalP"/>
    </source>
</evidence>
<feature type="chain" id="PRO_5046783071" description="Cysteine protease" evidence="1">
    <location>
        <begin position="24"/>
        <end position="373"/>
    </location>
</feature>
<dbReference type="Gene3D" id="3.90.70.10">
    <property type="entry name" value="Cysteine proteinases"/>
    <property type="match status" value="2"/>
</dbReference>
<gene>
    <name evidence="2" type="ORF">NWE73_13055</name>
</gene>
<protein>
    <recommendedName>
        <fullName evidence="4">Cysteine protease</fullName>
    </recommendedName>
</protein>
<dbReference type="InterPro" id="IPR038765">
    <property type="entry name" value="Papain-like_cys_pep_sf"/>
</dbReference>
<evidence type="ECO:0008006" key="4">
    <source>
        <dbReference type="Google" id="ProtNLM"/>
    </source>
</evidence>
<accession>A0ABT6DKH0</accession>
<keyword evidence="1" id="KW-0732">Signal</keyword>
<proteinExistence type="predicted"/>
<name>A0ABT6DKH0_9BACT</name>
<reference evidence="2" key="1">
    <citation type="submission" date="2022-08" db="EMBL/GenBank/DDBJ databases">
        <title>Novel Bdellovibrio Species Isolated from Svalbard: Designation Bdellovibrio svalbardensis.</title>
        <authorList>
            <person name="Mitchell R.J."/>
            <person name="Choi S.Y."/>
        </authorList>
    </citation>
    <scope>NUCLEOTIDE SEQUENCE</scope>
    <source>
        <strain evidence="2">PAP01</strain>
    </source>
</reference>
<dbReference type="Proteomes" id="UP001152321">
    <property type="component" value="Unassembled WGS sequence"/>
</dbReference>